<proteinExistence type="predicted"/>
<dbReference type="Proteomes" id="UP000282674">
    <property type="component" value="Unassembled WGS sequence"/>
</dbReference>
<evidence type="ECO:0000313" key="2">
    <source>
        <dbReference type="Proteomes" id="UP000282674"/>
    </source>
</evidence>
<reference evidence="1 2" key="1">
    <citation type="submission" date="2018-10" db="EMBL/GenBank/DDBJ databases">
        <title>Isolation from soil.</title>
        <authorList>
            <person name="Hu J."/>
        </authorList>
    </citation>
    <scope>NUCLEOTIDE SEQUENCE [LARGE SCALE GENOMIC DNA]</scope>
    <source>
        <strain evidence="1 2">NEAU-Ht49</strain>
    </source>
</reference>
<dbReference type="OrthoDB" id="3530922at2"/>
<organism evidence="1 2">
    <name type="scientific">Actinomadura harenae</name>
    <dbReference type="NCBI Taxonomy" id="2483351"/>
    <lineage>
        <taxon>Bacteria</taxon>
        <taxon>Bacillati</taxon>
        <taxon>Actinomycetota</taxon>
        <taxon>Actinomycetes</taxon>
        <taxon>Streptosporangiales</taxon>
        <taxon>Thermomonosporaceae</taxon>
        <taxon>Actinomadura</taxon>
    </lineage>
</organism>
<dbReference type="EMBL" id="RFFG01000015">
    <property type="protein sequence ID" value="RMI45134.1"/>
    <property type="molecule type" value="Genomic_DNA"/>
</dbReference>
<dbReference type="RefSeq" id="WP_122194277.1">
    <property type="nucleotide sequence ID" value="NZ_JBHSKC010000001.1"/>
</dbReference>
<evidence type="ECO:0000313" key="1">
    <source>
        <dbReference type="EMBL" id="RMI45134.1"/>
    </source>
</evidence>
<gene>
    <name evidence="1" type="ORF">EBO15_11265</name>
</gene>
<sequence>MEQLRSAERAPDHGHGALGRVAHSVVAENLVSSPGVAAPLGEAPSPGEPAIFFCYNTLPDPPFPMAGHIRLGVAPGAFAASGGDLLPFLEAAAGSLRAQPVPPPSSFDESYHRLQRMLRIDAVALCTRAHFVRTQGSPAAGALAANLAEGRLRPGDLDASPAAEARTSAWLVDRRDVALLATAPEGATEAGITVSAFERDGLIERLAGLLDAQYTWTAKAFGL</sequence>
<keyword evidence="2" id="KW-1185">Reference proteome</keyword>
<name>A0A3M2M5U2_9ACTN</name>
<comment type="caution">
    <text evidence="1">The sequence shown here is derived from an EMBL/GenBank/DDBJ whole genome shotgun (WGS) entry which is preliminary data.</text>
</comment>
<protein>
    <submittedName>
        <fullName evidence="1">Uncharacterized protein</fullName>
    </submittedName>
</protein>
<accession>A0A3M2M5U2</accession>
<dbReference type="AlphaFoldDB" id="A0A3M2M5U2"/>